<comment type="similarity">
    <text evidence="9 10 11">Belongs to the MurJ/MviN family.</text>
</comment>
<dbReference type="EMBL" id="FUXC01000003">
    <property type="protein sequence ID" value="SJZ63221.1"/>
    <property type="molecule type" value="Genomic_DNA"/>
</dbReference>
<evidence type="ECO:0000256" key="3">
    <source>
        <dbReference type="ARBA" id="ARBA00022692"/>
    </source>
</evidence>
<evidence type="ECO:0000256" key="6">
    <source>
        <dbReference type="ARBA" id="ARBA00022989"/>
    </source>
</evidence>
<dbReference type="GO" id="GO:0008360">
    <property type="term" value="P:regulation of cell shape"/>
    <property type="evidence" value="ECO:0007669"/>
    <property type="project" value="UniProtKB-UniRule"/>
</dbReference>
<dbReference type="CDD" id="cd13123">
    <property type="entry name" value="MATE_MurJ_like"/>
    <property type="match status" value="1"/>
</dbReference>
<evidence type="ECO:0000256" key="2">
    <source>
        <dbReference type="ARBA" id="ARBA00022475"/>
    </source>
</evidence>
<dbReference type="GO" id="GO:0005886">
    <property type="term" value="C:plasma membrane"/>
    <property type="evidence" value="ECO:0007669"/>
    <property type="project" value="UniProtKB-SubCell"/>
</dbReference>
<proteinExistence type="inferred from homology"/>
<reference evidence="12 13" key="1">
    <citation type="submission" date="2017-02" db="EMBL/GenBank/DDBJ databases">
        <authorList>
            <person name="Peterson S.W."/>
        </authorList>
    </citation>
    <scope>NUCLEOTIDE SEQUENCE [LARGE SCALE GENOMIC DNA]</scope>
    <source>
        <strain evidence="12 13">ATCC BAA-909</strain>
    </source>
</reference>
<dbReference type="InterPro" id="IPR051050">
    <property type="entry name" value="Lipid_II_flippase_MurJ/MviN"/>
</dbReference>
<gene>
    <name evidence="10" type="primary">murJ</name>
    <name evidence="12" type="ORF">SAMN02745152_00799</name>
</gene>
<keyword evidence="10 11" id="KW-0961">Cell wall biogenesis/degradation</keyword>
<keyword evidence="5 10" id="KW-0573">Peptidoglycan synthesis</keyword>
<dbReference type="PANTHER" id="PTHR47019">
    <property type="entry name" value="LIPID II FLIPPASE MURJ"/>
    <property type="match status" value="1"/>
</dbReference>
<evidence type="ECO:0000256" key="8">
    <source>
        <dbReference type="ARBA" id="ARBA00060041"/>
    </source>
</evidence>
<dbReference type="PANTHER" id="PTHR47019:SF1">
    <property type="entry name" value="LIPID II FLIPPASE MURJ"/>
    <property type="match status" value="1"/>
</dbReference>
<dbReference type="Pfam" id="PF03023">
    <property type="entry name" value="MurJ"/>
    <property type="match status" value="1"/>
</dbReference>
<evidence type="ECO:0000256" key="11">
    <source>
        <dbReference type="PIRNR" id="PIRNR002869"/>
    </source>
</evidence>
<dbReference type="AlphaFoldDB" id="A0A1T4M8I8"/>
<evidence type="ECO:0000313" key="12">
    <source>
        <dbReference type="EMBL" id="SJZ63221.1"/>
    </source>
</evidence>
<sequence length="564" mass="60717">MNTENNSQAKNIADRQKKSNTKKSLLASGLSLSFFTLCSRILGLVREMTKASFLGTSKFADAFGIAFMIPNLLRRLFAENSISVAFIPTFRGYLEDSATSGKDSDEFKKTKEFLNSTITLISFCTTVVVILGIAFSPLIIPLFLDESDSVLTAEAVLLTRIMFPYLFVISLAAFFQGILNGVKIFSPSGFTPVLFNSIVIACTYIFTPLLTKNVADAELRAQMAARAMSFGVLIGGCVQAIFQLPFVIKTGWFCHFTSLKKAFKNPGTKKVIALVGPTVIGMAAYQLNDVISTALAGKAGTGIVSSLQYSLRLQELILGIFAVSIGTVILPDLSGLAKTQKWENFNRLLSQAIKIIALISIPVTFYSLVCGKEIISLVYKSKNFNDESVQLTLTAFRFHIAGLFFIAMNRVVAPAFYAQGNTKSPTLAGILGLAINMIFALILIKPMSGGGIALALTLGSLANSILLFVFLKKNKQIDVKAVVGGTILYSIKMAVLSVIAAIPATLVKNATSAFFAGRGRLVEFGGTVVLTAIVFAFAGILLLLITKDPVLASAKNMVLKKVKK</sequence>
<dbReference type="NCBIfam" id="TIGR01695">
    <property type="entry name" value="murJ_mviN"/>
    <property type="match status" value="1"/>
</dbReference>
<evidence type="ECO:0000256" key="4">
    <source>
        <dbReference type="ARBA" id="ARBA00022960"/>
    </source>
</evidence>
<evidence type="ECO:0000256" key="10">
    <source>
        <dbReference type="HAMAP-Rule" id="MF_02078"/>
    </source>
</evidence>
<accession>A0A1T4M8I8</accession>
<keyword evidence="2 10" id="KW-1003">Cell membrane</keyword>
<feature type="transmembrane region" description="Helical" evidence="10">
    <location>
        <begin position="348"/>
        <end position="369"/>
    </location>
</feature>
<comment type="pathway">
    <text evidence="10">Cell wall biogenesis; peptidoglycan biosynthesis.</text>
</comment>
<dbReference type="GO" id="GO:0034204">
    <property type="term" value="P:lipid translocation"/>
    <property type="evidence" value="ECO:0007669"/>
    <property type="project" value="TreeGrafter"/>
</dbReference>
<dbReference type="HAMAP" id="MF_02078">
    <property type="entry name" value="MurJ_MviN"/>
    <property type="match status" value="1"/>
</dbReference>
<comment type="function">
    <text evidence="8 10 11">Involved in peptidoglycan biosynthesis. Transports lipid-linked peptidoglycan precursors from the inner to the outer leaflet of the cytoplasmic membrane.</text>
</comment>
<dbReference type="GeneID" id="303367057"/>
<evidence type="ECO:0000313" key="13">
    <source>
        <dbReference type="Proteomes" id="UP000190395"/>
    </source>
</evidence>
<evidence type="ECO:0000256" key="5">
    <source>
        <dbReference type="ARBA" id="ARBA00022984"/>
    </source>
</evidence>
<keyword evidence="4 10" id="KW-0133">Cell shape</keyword>
<dbReference type="RefSeq" id="WP_078930551.1">
    <property type="nucleotide sequence ID" value="NZ_FUXC01000003.1"/>
</dbReference>
<feature type="transmembrane region" description="Helical" evidence="10">
    <location>
        <begin position="269"/>
        <end position="287"/>
    </location>
</feature>
<feature type="transmembrane region" description="Helical" evidence="10">
    <location>
        <begin position="450"/>
        <end position="470"/>
    </location>
</feature>
<keyword evidence="10 11" id="KW-0813">Transport</keyword>
<dbReference type="GO" id="GO:0009252">
    <property type="term" value="P:peptidoglycan biosynthetic process"/>
    <property type="evidence" value="ECO:0007669"/>
    <property type="project" value="UniProtKB-UniRule"/>
</dbReference>
<evidence type="ECO:0000256" key="9">
    <source>
        <dbReference type="ARBA" id="ARBA00061532"/>
    </source>
</evidence>
<feature type="transmembrane region" description="Helical" evidence="10">
    <location>
        <begin position="316"/>
        <end position="336"/>
    </location>
</feature>
<keyword evidence="3 10" id="KW-0812">Transmembrane</keyword>
<feature type="transmembrane region" description="Helical" evidence="10">
    <location>
        <begin position="189"/>
        <end position="207"/>
    </location>
</feature>
<dbReference type="GO" id="GO:0071555">
    <property type="term" value="P:cell wall organization"/>
    <property type="evidence" value="ECO:0007669"/>
    <property type="project" value="UniProtKB-UniRule"/>
</dbReference>
<feature type="transmembrane region" description="Helical" evidence="10">
    <location>
        <begin position="524"/>
        <end position="545"/>
    </location>
</feature>
<keyword evidence="6 10" id="KW-1133">Transmembrane helix</keyword>
<dbReference type="InterPro" id="IPR004268">
    <property type="entry name" value="MurJ"/>
</dbReference>
<dbReference type="PIRSF" id="PIRSF002869">
    <property type="entry name" value="MviN"/>
    <property type="match status" value="1"/>
</dbReference>
<feature type="transmembrane region" description="Helical" evidence="10">
    <location>
        <begin position="227"/>
        <end position="248"/>
    </location>
</feature>
<organism evidence="12 13">
    <name type="scientific">Treponema berlinense</name>
    <dbReference type="NCBI Taxonomy" id="225004"/>
    <lineage>
        <taxon>Bacteria</taxon>
        <taxon>Pseudomonadati</taxon>
        <taxon>Spirochaetota</taxon>
        <taxon>Spirochaetia</taxon>
        <taxon>Spirochaetales</taxon>
        <taxon>Treponemataceae</taxon>
        <taxon>Treponema</taxon>
    </lineage>
</organism>
<keyword evidence="7 10" id="KW-0472">Membrane</keyword>
<evidence type="ECO:0000256" key="7">
    <source>
        <dbReference type="ARBA" id="ARBA00023136"/>
    </source>
</evidence>
<feature type="transmembrane region" description="Helical" evidence="10">
    <location>
        <begin position="25"/>
        <end position="45"/>
    </location>
</feature>
<dbReference type="UniPathway" id="UPA00219"/>
<dbReference type="STRING" id="225004.SAMN02745152_00799"/>
<feature type="transmembrane region" description="Helical" evidence="10">
    <location>
        <begin position="389"/>
        <end position="412"/>
    </location>
</feature>
<protein>
    <recommendedName>
        <fullName evidence="10">Probable lipid II flippase MurJ</fullName>
    </recommendedName>
</protein>
<dbReference type="PRINTS" id="PR01806">
    <property type="entry name" value="VIRFACTRMVIN"/>
</dbReference>
<feature type="transmembrane region" description="Helical" evidence="10">
    <location>
        <begin position="424"/>
        <end position="444"/>
    </location>
</feature>
<feature type="transmembrane region" description="Helical" evidence="10">
    <location>
        <begin position="118"/>
        <end position="143"/>
    </location>
</feature>
<comment type="subcellular location">
    <subcellularLocation>
        <location evidence="1 10">Cell membrane</location>
        <topology evidence="1 10">Multi-pass membrane protein</topology>
    </subcellularLocation>
</comment>
<dbReference type="Proteomes" id="UP000190395">
    <property type="component" value="Unassembled WGS sequence"/>
</dbReference>
<feature type="transmembrane region" description="Helical" evidence="10">
    <location>
        <begin position="482"/>
        <end position="504"/>
    </location>
</feature>
<dbReference type="GO" id="GO:0015648">
    <property type="term" value="F:lipid-linked peptidoglycan transporter activity"/>
    <property type="evidence" value="ECO:0007669"/>
    <property type="project" value="UniProtKB-UniRule"/>
</dbReference>
<evidence type="ECO:0000256" key="1">
    <source>
        <dbReference type="ARBA" id="ARBA00004651"/>
    </source>
</evidence>
<feature type="transmembrane region" description="Helical" evidence="10">
    <location>
        <begin position="163"/>
        <end position="182"/>
    </location>
</feature>
<keyword evidence="13" id="KW-1185">Reference proteome</keyword>
<feature type="transmembrane region" description="Helical" evidence="10">
    <location>
        <begin position="51"/>
        <end position="73"/>
    </location>
</feature>
<name>A0A1T4M8I8_9SPIR</name>
<dbReference type="OrthoDB" id="9804143at2"/>